<dbReference type="Gene3D" id="1.25.40.10">
    <property type="entry name" value="Tetratricopeptide repeat domain"/>
    <property type="match status" value="2"/>
</dbReference>
<reference evidence="1 2" key="1">
    <citation type="submission" date="2016-11" db="EMBL/GenBank/DDBJ databases">
        <title>The macronuclear genome of Stentor coeruleus: a giant cell with tiny introns.</title>
        <authorList>
            <person name="Slabodnick M."/>
            <person name="Ruby J.G."/>
            <person name="Reiff S.B."/>
            <person name="Swart E.C."/>
            <person name="Gosai S."/>
            <person name="Prabakaran S."/>
            <person name="Witkowska E."/>
            <person name="Larue G.E."/>
            <person name="Fisher S."/>
            <person name="Freeman R.M."/>
            <person name="Gunawardena J."/>
            <person name="Chu W."/>
            <person name="Stover N.A."/>
            <person name="Gregory B.D."/>
            <person name="Nowacki M."/>
            <person name="Derisi J."/>
            <person name="Roy S.W."/>
            <person name="Marshall W.F."/>
            <person name="Sood P."/>
        </authorList>
    </citation>
    <scope>NUCLEOTIDE SEQUENCE [LARGE SCALE GENOMIC DNA]</scope>
    <source>
        <strain evidence="1">WM001</strain>
    </source>
</reference>
<keyword evidence="2" id="KW-1185">Reference proteome</keyword>
<sequence>MSLKSITNLKNLIIDLNKSAIQSLQQDDFIKAHELLTQAKLTLKSMGHSQKILKLKAVTYNNFGCFHKRQGNLQKALAYLLQTLVYDSRLEDRMNNVSGTYLNVSTIYTELEDYNQALKFALKGVSKIEEKFNESNGDVNTLIIAYQNLGSIYGKMGKRSEGRGAIEHAYELAVKYYGILHVVTKNLAGQLKSFAFKKKQNPAIEKMLNYFEKHAFKTSKKNNSFLNSDSQEEETFKPYETQTYRQLQSFLQPIIEYNPKKPTSKDRTTTQSPQKSKIPIPELKKHIFSPVTSSKKSITHSKKYKPMILKLFPSEKSFNNSLSPKLDQKSTSLVNKANTPLSSKKPIRMKISSVSKKLYTFQSNFSIFQKSKNDNENPYSFFYNLKNNKIDKETKDLINSSIIIQKYIRGFLARKKYKSLKKSKEDIEKNIEKFIEKKNYIGKKYYGKGDDRIVKGKNEESVVKEEKKDKVHVESIKKKSLIEKILLIQKHVRIFLDKRKDRDKLS</sequence>
<dbReference type="PROSITE" id="PS50096">
    <property type="entry name" value="IQ"/>
    <property type="match status" value="1"/>
</dbReference>
<protein>
    <submittedName>
        <fullName evidence="1">Uncharacterized protein</fullName>
    </submittedName>
</protein>
<dbReference type="SMART" id="SM00015">
    <property type="entry name" value="IQ"/>
    <property type="match status" value="2"/>
</dbReference>
<dbReference type="SUPFAM" id="SSF48452">
    <property type="entry name" value="TPR-like"/>
    <property type="match status" value="1"/>
</dbReference>
<dbReference type="Pfam" id="PF13181">
    <property type="entry name" value="TPR_8"/>
    <property type="match status" value="1"/>
</dbReference>
<dbReference type="Gene3D" id="1.20.5.190">
    <property type="match status" value="1"/>
</dbReference>
<accession>A0A1R2C940</accession>
<dbReference type="InterPro" id="IPR011990">
    <property type="entry name" value="TPR-like_helical_dom_sf"/>
</dbReference>
<organism evidence="1 2">
    <name type="scientific">Stentor coeruleus</name>
    <dbReference type="NCBI Taxonomy" id="5963"/>
    <lineage>
        <taxon>Eukaryota</taxon>
        <taxon>Sar</taxon>
        <taxon>Alveolata</taxon>
        <taxon>Ciliophora</taxon>
        <taxon>Postciliodesmatophora</taxon>
        <taxon>Heterotrichea</taxon>
        <taxon>Heterotrichida</taxon>
        <taxon>Stentoridae</taxon>
        <taxon>Stentor</taxon>
    </lineage>
</organism>
<gene>
    <name evidence="1" type="ORF">SteCoe_13132</name>
</gene>
<dbReference type="InterPro" id="IPR000048">
    <property type="entry name" value="IQ_motif_EF-hand-BS"/>
</dbReference>
<comment type="caution">
    <text evidence="1">The sequence shown here is derived from an EMBL/GenBank/DDBJ whole genome shotgun (WGS) entry which is preliminary data.</text>
</comment>
<dbReference type="AlphaFoldDB" id="A0A1R2C940"/>
<dbReference type="SMART" id="SM00028">
    <property type="entry name" value="TPR"/>
    <property type="match status" value="3"/>
</dbReference>
<evidence type="ECO:0000313" key="2">
    <source>
        <dbReference type="Proteomes" id="UP000187209"/>
    </source>
</evidence>
<dbReference type="EMBL" id="MPUH01000234">
    <property type="protein sequence ID" value="OMJ85519.1"/>
    <property type="molecule type" value="Genomic_DNA"/>
</dbReference>
<dbReference type="Proteomes" id="UP000187209">
    <property type="component" value="Unassembled WGS sequence"/>
</dbReference>
<name>A0A1R2C940_9CILI</name>
<dbReference type="Pfam" id="PF13374">
    <property type="entry name" value="TPR_10"/>
    <property type="match status" value="1"/>
</dbReference>
<evidence type="ECO:0000313" key="1">
    <source>
        <dbReference type="EMBL" id="OMJ85519.1"/>
    </source>
</evidence>
<proteinExistence type="predicted"/>
<dbReference type="OrthoDB" id="295665at2759"/>
<dbReference type="InterPro" id="IPR019734">
    <property type="entry name" value="TPR_rpt"/>
</dbReference>
<dbReference type="Pfam" id="PF00612">
    <property type="entry name" value="IQ"/>
    <property type="match status" value="1"/>
</dbReference>